<dbReference type="STRING" id="1382522.W6MNW3"/>
<sequence length="664" mass="76324">MCGGYLIFTQPTGFSGMSHAPRDIPLNQTPCKKVTTIHLHIKMVQIYYHPLPNSSNSLNRVSKLPLRKIPQRTDYLLSSSALEALQFKNFQKLSNAFSGDSDLNDSSEQITNGTEEAHDKDGDVNMDGQNEEDNDLHLNKETIHFVNVSDFEFQSKKEKLLTISLENIPSSLIRSELLIEAWLDHTLTVEIAKLKPEAVEKLNLGYRWTFVENEYIELRCIFLEFADILTLKLIESALEGWAIGKDDDKEAVAKLKVVLQPGTRSLLEKLEAIVPTDGVEHAESIADIHQSLTAHVARLIKVSRNELKPHAIATIGKLQDLEEQYTNYQIDPKELVDIAPDLLESAERDILDFRLSVLRVEKQKREKQLLSDKRKSRQRVKKLFQDIQRSRSNMDVDQDVSEEEAEDEELETVDDYQYELDAKKQREQRQQRLYQNRLDAVKTRDLTRHKNLLQFENTTEHGRYEGTVVPEKRAQFLKDFVENVVDGKNKIDENLESYYVKHVNYVNFRLSVKAQEGKQDDEDREEERKMLESQSEATDFISTFGEANEASETKEKVKLVLKKKDKEEEEEPKDQPSQSHLPSPIIPKVESKIAAVVEELLGMPEDSLVEFILNYVTRHYYSGKTSPEFAAFLKELEETLDEDASVAMDSIFETVSLELSEMSE</sequence>
<dbReference type="RefSeq" id="XP_022459955.1">
    <property type="nucleotide sequence ID" value="XM_022602409.1"/>
</dbReference>
<protein>
    <submittedName>
        <fullName evidence="2">Uncharacterized protein</fullName>
    </submittedName>
</protein>
<keyword evidence="3" id="KW-1185">Reference proteome</keyword>
<dbReference type="HOGENOM" id="CLU_467770_0_0_1"/>
<feature type="compositionally biased region" description="Polar residues" evidence="1">
    <location>
        <begin position="104"/>
        <end position="114"/>
    </location>
</feature>
<dbReference type="Proteomes" id="UP000019384">
    <property type="component" value="Unassembled WGS sequence"/>
</dbReference>
<feature type="region of interest" description="Disordered" evidence="1">
    <location>
        <begin position="391"/>
        <end position="413"/>
    </location>
</feature>
<dbReference type="OrthoDB" id="6275295at2759"/>
<dbReference type="GeneID" id="34521343"/>
<feature type="region of interest" description="Disordered" evidence="1">
    <location>
        <begin position="563"/>
        <end position="584"/>
    </location>
</feature>
<dbReference type="EMBL" id="HG793128">
    <property type="protein sequence ID" value="CDK27963.1"/>
    <property type="molecule type" value="Genomic_DNA"/>
</dbReference>
<feature type="compositionally biased region" description="Acidic residues" evidence="1">
    <location>
        <begin position="396"/>
        <end position="413"/>
    </location>
</feature>
<feature type="region of interest" description="Disordered" evidence="1">
    <location>
        <begin position="514"/>
        <end position="538"/>
    </location>
</feature>
<name>W6MNW3_9ASCO</name>
<accession>W6MNW3</accession>
<gene>
    <name evidence="2" type="ORF">KUCA_T00003943001</name>
</gene>
<evidence type="ECO:0000313" key="3">
    <source>
        <dbReference type="Proteomes" id="UP000019384"/>
    </source>
</evidence>
<feature type="region of interest" description="Disordered" evidence="1">
    <location>
        <begin position="99"/>
        <end position="133"/>
    </location>
</feature>
<dbReference type="Gene3D" id="1.20.1390.10">
    <property type="entry name" value="PWI domain"/>
    <property type="match status" value="1"/>
</dbReference>
<evidence type="ECO:0000313" key="2">
    <source>
        <dbReference type="EMBL" id="CDK27963.1"/>
    </source>
</evidence>
<evidence type="ECO:0000256" key="1">
    <source>
        <dbReference type="SAM" id="MobiDB-lite"/>
    </source>
</evidence>
<reference evidence="2" key="2">
    <citation type="submission" date="2014-02" db="EMBL/GenBank/DDBJ databases">
        <title>Complete DNA sequence of /Kuraishia capsulata/ illustrates novel genomic features among budding yeasts (/Saccharomycotina/).</title>
        <authorList>
            <person name="Morales L."/>
            <person name="Noel B."/>
            <person name="Porcel B."/>
            <person name="Marcet-Houben M."/>
            <person name="Hullo M-F."/>
            <person name="Sacerdot C."/>
            <person name="Tekaia F."/>
            <person name="Leh-Louis V."/>
            <person name="Despons L."/>
            <person name="Khanna V."/>
            <person name="Aury J-M."/>
            <person name="Barbe V."/>
            <person name="Couloux A."/>
            <person name="Labadie K."/>
            <person name="Pelletier E."/>
            <person name="Souciet J-L."/>
            <person name="Boekhout T."/>
            <person name="Gabaldon T."/>
            <person name="Wincker P."/>
            <person name="Dujon B."/>
        </authorList>
    </citation>
    <scope>NUCLEOTIDE SEQUENCE</scope>
    <source>
        <strain evidence="2">CBS 1993</strain>
    </source>
</reference>
<organism evidence="2 3">
    <name type="scientific">Kuraishia capsulata CBS 1993</name>
    <dbReference type="NCBI Taxonomy" id="1382522"/>
    <lineage>
        <taxon>Eukaryota</taxon>
        <taxon>Fungi</taxon>
        <taxon>Dikarya</taxon>
        <taxon>Ascomycota</taxon>
        <taxon>Saccharomycotina</taxon>
        <taxon>Pichiomycetes</taxon>
        <taxon>Pichiales</taxon>
        <taxon>Pichiaceae</taxon>
        <taxon>Kuraishia</taxon>
    </lineage>
</organism>
<proteinExistence type="predicted"/>
<reference evidence="2" key="1">
    <citation type="submission" date="2013-12" db="EMBL/GenBank/DDBJ databases">
        <authorList>
            <person name="Genoscope - CEA"/>
        </authorList>
    </citation>
    <scope>NUCLEOTIDE SEQUENCE</scope>
    <source>
        <strain evidence="2">CBS 1993</strain>
    </source>
</reference>
<dbReference type="AlphaFoldDB" id="W6MNW3"/>